<gene>
    <name evidence="2" type="ORF">M0R45_005594</name>
</gene>
<keyword evidence="1" id="KW-0732">Signal</keyword>
<evidence type="ECO:0000313" key="3">
    <source>
        <dbReference type="Proteomes" id="UP001457282"/>
    </source>
</evidence>
<reference evidence="2 3" key="1">
    <citation type="journal article" date="2023" name="G3 (Bethesda)">
        <title>A chromosome-length genome assembly and annotation of blackberry (Rubus argutus, cv. 'Hillquist').</title>
        <authorList>
            <person name="Bruna T."/>
            <person name="Aryal R."/>
            <person name="Dudchenko O."/>
            <person name="Sargent D.J."/>
            <person name="Mead D."/>
            <person name="Buti M."/>
            <person name="Cavallini A."/>
            <person name="Hytonen T."/>
            <person name="Andres J."/>
            <person name="Pham M."/>
            <person name="Weisz D."/>
            <person name="Mascagni F."/>
            <person name="Usai G."/>
            <person name="Natali L."/>
            <person name="Bassil N."/>
            <person name="Fernandez G.E."/>
            <person name="Lomsadze A."/>
            <person name="Armour M."/>
            <person name="Olukolu B."/>
            <person name="Poorten T."/>
            <person name="Britton C."/>
            <person name="Davik J."/>
            <person name="Ashrafi H."/>
            <person name="Aiden E.L."/>
            <person name="Borodovsky M."/>
            <person name="Worthington M."/>
        </authorList>
    </citation>
    <scope>NUCLEOTIDE SEQUENCE [LARGE SCALE GENOMIC DNA]</scope>
    <source>
        <strain evidence="2">PI 553951</strain>
    </source>
</reference>
<evidence type="ECO:0000313" key="2">
    <source>
        <dbReference type="EMBL" id="KAK9950092.1"/>
    </source>
</evidence>
<accession>A0AAW1YNL4</accession>
<dbReference type="PANTHER" id="PTHR46476">
    <property type="entry name" value="CHITINASE 2-LIKE"/>
    <property type="match status" value="1"/>
</dbReference>
<dbReference type="SUPFAM" id="SSF51445">
    <property type="entry name" value="(Trans)glycosidases"/>
    <property type="match status" value="1"/>
</dbReference>
<dbReference type="Gene3D" id="3.20.20.80">
    <property type="entry name" value="Glycosidases"/>
    <property type="match status" value="1"/>
</dbReference>
<name>A0AAW1YNL4_RUBAR</name>
<dbReference type="AlphaFoldDB" id="A0AAW1YNL4"/>
<sequence length="124" mass="13756">MVQLHLSFLFVAGFAFIFQQVCEGKVMMEYIGASGVSISFDQVPINDEIDFHFLLGFAIDADASGNFQKRNILTILDIWINPESVAAIKKATHVKVMASLSGWSVGAKSPTLVHPRKKLRKMDN</sequence>
<dbReference type="EMBL" id="JBEDUW010000001">
    <property type="protein sequence ID" value="KAK9950092.1"/>
    <property type="molecule type" value="Genomic_DNA"/>
</dbReference>
<proteinExistence type="predicted"/>
<feature type="signal peptide" evidence="1">
    <location>
        <begin position="1"/>
        <end position="24"/>
    </location>
</feature>
<dbReference type="InterPro" id="IPR017853">
    <property type="entry name" value="GH"/>
</dbReference>
<dbReference type="PANTHER" id="PTHR46476:SF9">
    <property type="entry name" value="GH18 DOMAIN-CONTAINING PROTEIN"/>
    <property type="match status" value="1"/>
</dbReference>
<organism evidence="2 3">
    <name type="scientific">Rubus argutus</name>
    <name type="common">Southern blackberry</name>
    <dbReference type="NCBI Taxonomy" id="59490"/>
    <lineage>
        <taxon>Eukaryota</taxon>
        <taxon>Viridiplantae</taxon>
        <taxon>Streptophyta</taxon>
        <taxon>Embryophyta</taxon>
        <taxon>Tracheophyta</taxon>
        <taxon>Spermatophyta</taxon>
        <taxon>Magnoliopsida</taxon>
        <taxon>eudicotyledons</taxon>
        <taxon>Gunneridae</taxon>
        <taxon>Pentapetalae</taxon>
        <taxon>rosids</taxon>
        <taxon>fabids</taxon>
        <taxon>Rosales</taxon>
        <taxon>Rosaceae</taxon>
        <taxon>Rosoideae</taxon>
        <taxon>Rosoideae incertae sedis</taxon>
        <taxon>Rubus</taxon>
    </lineage>
</organism>
<protein>
    <submittedName>
        <fullName evidence="2">Uncharacterized protein</fullName>
    </submittedName>
</protein>
<comment type="caution">
    <text evidence="2">The sequence shown here is derived from an EMBL/GenBank/DDBJ whole genome shotgun (WGS) entry which is preliminary data.</text>
</comment>
<keyword evidence="3" id="KW-1185">Reference proteome</keyword>
<feature type="chain" id="PRO_5043609816" evidence="1">
    <location>
        <begin position="25"/>
        <end position="124"/>
    </location>
</feature>
<dbReference type="Proteomes" id="UP001457282">
    <property type="component" value="Unassembled WGS sequence"/>
</dbReference>
<evidence type="ECO:0000256" key="1">
    <source>
        <dbReference type="SAM" id="SignalP"/>
    </source>
</evidence>